<keyword evidence="1" id="KW-0472">Membrane</keyword>
<keyword evidence="1" id="KW-1133">Transmembrane helix</keyword>
<reference evidence="2" key="1">
    <citation type="journal article" date="2021" name="Proc. Natl. Acad. Sci. U.S.A.">
        <title>A Catalog of Tens of Thousands of Viruses from Human Metagenomes Reveals Hidden Associations with Chronic Diseases.</title>
        <authorList>
            <person name="Tisza M.J."/>
            <person name="Buck C.B."/>
        </authorList>
    </citation>
    <scope>NUCLEOTIDE SEQUENCE</scope>
    <source>
        <strain evidence="2">CtNHj22</strain>
    </source>
</reference>
<keyword evidence="1" id="KW-0812">Transmembrane</keyword>
<organism evidence="2">
    <name type="scientific">Siphoviridae sp. ctNHj22</name>
    <dbReference type="NCBI Taxonomy" id="2825468"/>
    <lineage>
        <taxon>Viruses</taxon>
        <taxon>Duplodnaviria</taxon>
        <taxon>Heunggongvirae</taxon>
        <taxon>Uroviricota</taxon>
        <taxon>Caudoviricetes</taxon>
    </lineage>
</organism>
<sequence length="123" mass="14179">MSNNTLLLLIIVILIAAMLAILVYEFLHFNDFALFRRKPEPEPEHKHLDDLFRAEVMYTGVTLGSICELCPKTIFRVKDGRGGYFALDTEKVDEKKLRFYKTIFVKALDAPNYELEVPDPSLL</sequence>
<feature type="transmembrane region" description="Helical" evidence="1">
    <location>
        <begin position="6"/>
        <end position="27"/>
    </location>
</feature>
<evidence type="ECO:0000256" key="1">
    <source>
        <dbReference type="SAM" id="Phobius"/>
    </source>
</evidence>
<dbReference type="EMBL" id="BK016261">
    <property type="protein sequence ID" value="DAG05571.1"/>
    <property type="molecule type" value="Genomic_DNA"/>
</dbReference>
<evidence type="ECO:0000313" key="2">
    <source>
        <dbReference type="EMBL" id="DAG05571.1"/>
    </source>
</evidence>
<protein>
    <submittedName>
        <fullName evidence="2">Uncharacterized protein</fullName>
    </submittedName>
</protein>
<proteinExistence type="predicted"/>
<accession>A0A8S5VG29</accession>
<name>A0A8S5VG29_9CAUD</name>